<evidence type="ECO:0000313" key="4">
    <source>
        <dbReference type="Proteomes" id="UP000298805"/>
    </source>
</evidence>
<dbReference type="Proteomes" id="UP000272781">
    <property type="component" value="Unassembled WGS sequence"/>
</dbReference>
<keyword evidence="1" id="KW-0614">Plasmid</keyword>
<sequence>MNLEKIFQKLKEKNVYLKFLSLSEQIKELSSKEIILNPKVIAKAIMELRAGKPAENVRRVKEIKGADIEIPKEMVIS</sequence>
<gene>
    <name evidence="1" type="ORF">C6V80_09865</name>
    <name evidence="2" type="ORF">EDC58_1983</name>
</gene>
<keyword evidence="4" id="KW-1185">Reference proteome</keyword>
<reference evidence="1 4" key="2">
    <citation type="submission" date="2019-06" db="EMBL/GenBank/DDBJ databases">
        <title>A comparative analysis of the Nautiliaceae.</title>
        <authorList>
            <person name="Grosche A."/>
            <person name="Smedile F."/>
            <person name="Vetriani C."/>
        </authorList>
    </citation>
    <scope>NUCLEOTIDE SEQUENCE [LARGE SCALE GENOMIC DNA]</scope>
    <source>
        <strain evidence="1 4">TB6</strain>
        <plasmid evidence="1 4">unnamed1</plasmid>
    </source>
</reference>
<geneLocation type="plasmid" evidence="1 4">
    <name>unnamed1</name>
</geneLocation>
<dbReference type="EMBL" id="CP040940">
    <property type="protein sequence ID" value="QDD68150.1"/>
    <property type="molecule type" value="Genomic_DNA"/>
</dbReference>
<accession>A0AAJ4RB97</accession>
<organism evidence="2 3">
    <name type="scientific">Caminibacter pacificus</name>
    <dbReference type="NCBI Taxonomy" id="1424653"/>
    <lineage>
        <taxon>Bacteria</taxon>
        <taxon>Pseudomonadati</taxon>
        <taxon>Campylobacterota</taxon>
        <taxon>Epsilonproteobacteria</taxon>
        <taxon>Nautiliales</taxon>
        <taxon>Nautiliaceae</taxon>
        <taxon>Caminibacter</taxon>
    </lineage>
</organism>
<proteinExistence type="predicted"/>
<reference evidence="2 3" key="1">
    <citation type="submission" date="2018-11" db="EMBL/GenBank/DDBJ databases">
        <title>Genomic Encyclopedia of Type Strains, Phase IV (KMG-IV): sequencing the most valuable type-strain genomes for metagenomic binning, comparative biology and taxonomic classification.</title>
        <authorList>
            <person name="Goeker M."/>
        </authorList>
    </citation>
    <scope>NUCLEOTIDE SEQUENCE [LARGE SCALE GENOMIC DNA]</scope>
    <source>
        <strain evidence="2 3">DSM 27783</strain>
    </source>
</reference>
<dbReference type="EMBL" id="RJVK01000006">
    <property type="protein sequence ID" value="ROR38768.1"/>
    <property type="molecule type" value="Genomic_DNA"/>
</dbReference>
<dbReference type="Proteomes" id="UP000298805">
    <property type="component" value="Plasmid unnamed1"/>
</dbReference>
<evidence type="ECO:0000313" key="3">
    <source>
        <dbReference type="Proteomes" id="UP000272781"/>
    </source>
</evidence>
<dbReference type="RefSeq" id="WP_123353354.1">
    <property type="nucleotide sequence ID" value="NZ_CP040940.1"/>
</dbReference>
<protein>
    <submittedName>
        <fullName evidence="2">Uncharacterized protein</fullName>
    </submittedName>
</protein>
<name>A0AAJ4RB97_9BACT</name>
<dbReference type="AlphaFoldDB" id="A0AAJ4RB97"/>
<evidence type="ECO:0000313" key="2">
    <source>
        <dbReference type="EMBL" id="ROR38768.1"/>
    </source>
</evidence>
<evidence type="ECO:0000313" key="1">
    <source>
        <dbReference type="EMBL" id="QDD68150.1"/>
    </source>
</evidence>